<dbReference type="GO" id="GO:0008270">
    <property type="term" value="F:zinc ion binding"/>
    <property type="evidence" value="ECO:0007669"/>
    <property type="project" value="UniProtKB-KW"/>
</dbReference>
<dbReference type="InterPro" id="IPR036977">
    <property type="entry name" value="DNA_primase_Znf_CHC2"/>
</dbReference>
<dbReference type="KEGG" id="pxv:FXF36_00940"/>
<keyword evidence="2" id="KW-0863">Zinc-finger</keyword>
<organism evidence="5 6">
    <name type="scientific">Pseudobutyrivibrio xylanivorans</name>
    <dbReference type="NCBI Taxonomy" id="185007"/>
    <lineage>
        <taxon>Bacteria</taxon>
        <taxon>Bacillati</taxon>
        <taxon>Bacillota</taxon>
        <taxon>Clostridia</taxon>
        <taxon>Lachnospirales</taxon>
        <taxon>Lachnospiraceae</taxon>
        <taxon>Pseudobutyrivibrio</taxon>
    </lineage>
</organism>
<evidence type="ECO:0000259" key="4">
    <source>
        <dbReference type="SMART" id="SM00400"/>
    </source>
</evidence>
<dbReference type="Proteomes" id="UP000327030">
    <property type="component" value="Chromosome 1"/>
</dbReference>
<dbReference type="GO" id="GO:0006269">
    <property type="term" value="P:DNA replication, synthesis of primer"/>
    <property type="evidence" value="ECO:0007669"/>
    <property type="project" value="TreeGrafter"/>
</dbReference>
<dbReference type="InterPro" id="IPR050219">
    <property type="entry name" value="DnaG_primase"/>
</dbReference>
<dbReference type="SUPFAM" id="SSF57783">
    <property type="entry name" value="Zinc beta-ribbon"/>
    <property type="match status" value="1"/>
</dbReference>
<gene>
    <name evidence="5" type="ORF">FXF36_00940</name>
</gene>
<protein>
    <recommendedName>
        <fullName evidence="4">Zinc finger CHC2-type domain-containing protein</fullName>
    </recommendedName>
</protein>
<sequence length="225" mass="26084">MFTLLQENVITIWKDKEDLNLNIFKEVKSAVSVKDAAIFYGMNLNRNGLCQCPFHNDKTPSLKVDIRYYCFGCGATGDVVDFVGKLFSLPPLAAANKIANDFGLDCGVLSPHKQSSKPTKQNSIILQKNNEYQIQRAFDLYVRDALFSLHEYREKLRMFKQNYAPTMEQGLDNCHPLFEEALMNLDRIDWMIDELTFGYRDEQINFINTYKGEIENVKRRNEELN</sequence>
<name>A0A5P6VLL3_PSEXY</name>
<feature type="domain" description="Zinc finger CHC2-type" evidence="4">
    <location>
        <begin position="49"/>
        <end position="99"/>
    </location>
</feature>
<dbReference type="PANTHER" id="PTHR30313">
    <property type="entry name" value="DNA PRIMASE"/>
    <property type="match status" value="1"/>
</dbReference>
<dbReference type="OrthoDB" id="9773296at2"/>
<evidence type="ECO:0000256" key="2">
    <source>
        <dbReference type="ARBA" id="ARBA00022771"/>
    </source>
</evidence>
<dbReference type="AlphaFoldDB" id="A0A5P6VLL3"/>
<dbReference type="PANTHER" id="PTHR30313:SF2">
    <property type="entry name" value="DNA PRIMASE"/>
    <property type="match status" value="1"/>
</dbReference>
<reference evidence="6" key="1">
    <citation type="submission" date="2019-08" db="EMBL/GenBank/DDBJ databases">
        <title>Complete Genome Sequence of the Polysaccharide-Degrading Rumen Bacterium Pseudobutyrivibrio xylanivorans MA3014.</title>
        <authorList>
            <person name="Palevich N."/>
            <person name="Maclean P.H."/>
            <person name="Kelly W.J."/>
            <person name="Leahy S.C."/>
            <person name="Rakonjac J."/>
            <person name="Attwood G.T."/>
        </authorList>
    </citation>
    <scope>NUCLEOTIDE SEQUENCE [LARGE SCALE GENOMIC DNA]</scope>
    <source>
        <strain evidence="6">MA3014</strain>
    </source>
</reference>
<evidence type="ECO:0000313" key="6">
    <source>
        <dbReference type="Proteomes" id="UP000327030"/>
    </source>
</evidence>
<dbReference type="EMBL" id="CP043028">
    <property type="protein sequence ID" value="QFJ53535.1"/>
    <property type="molecule type" value="Genomic_DNA"/>
</dbReference>
<proteinExistence type="predicted"/>
<evidence type="ECO:0000313" key="5">
    <source>
        <dbReference type="EMBL" id="QFJ53535.1"/>
    </source>
</evidence>
<dbReference type="Gene3D" id="3.90.580.10">
    <property type="entry name" value="Zinc finger, CHC2-type domain"/>
    <property type="match status" value="1"/>
</dbReference>
<evidence type="ECO:0000256" key="3">
    <source>
        <dbReference type="ARBA" id="ARBA00022833"/>
    </source>
</evidence>
<dbReference type="GO" id="GO:0003677">
    <property type="term" value="F:DNA binding"/>
    <property type="evidence" value="ECO:0007669"/>
    <property type="project" value="InterPro"/>
</dbReference>
<evidence type="ECO:0000256" key="1">
    <source>
        <dbReference type="ARBA" id="ARBA00022723"/>
    </source>
</evidence>
<dbReference type="GO" id="GO:0003899">
    <property type="term" value="F:DNA-directed RNA polymerase activity"/>
    <property type="evidence" value="ECO:0007669"/>
    <property type="project" value="InterPro"/>
</dbReference>
<keyword evidence="1" id="KW-0479">Metal-binding</keyword>
<dbReference type="Pfam" id="PF01807">
    <property type="entry name" value="Zn_ribbon_DnaG"/>
    <property type="match status" value="1"/>
</dbReference>
<dbReference type="GO" id="GO:0005737">
    <property type="term" value="C:cytoplasm"/>
    <property type="evidence" value="ECO:0007669"/>
    <property type="project" value="TreeGrafter"/>
</dbReference>
<accession>A0A5P6VLL3</accession>
<dbReference type="InterPro" id="IPR002694">
    <property type="entry name" value="Znf_CHC2"/>
</dbReference>
<keyword evidence="3" id="KW-0862">Zinc</keyword>
<dbReference type="SMART" id="SM00400">
    <property type="entry name" value="ZnF_CHCC"/>
    <property type="match status" value="1"/>
</dbReference>